<name>A0AAN7HAF1_9PEZI</name>
<feature type="compositionally biased region" description="Acidic residues" evidence="1">
    <location>
        <begin position="452"/>
        <end position="474"/>
    </location>
</feature>
<proteinExistence type="predicted"/>
<dbReference type="InterPro" id="IPR058925">
    <property type="entry name" value="zf-C2H2_AcuF"/>
</dbReference>
<feature type="region of interest" description="Disordered" evidence="1">
    <location>
        <begin position="452"/>
        <end position="489"/>
    </location>
</feature>
<dbReference type="EMBL" id="MU860202">
    <property type="protein sequence ID" value="KAK4236283.1"/>
    <property type="molecule type" value="Genomic_DNA"/>
</dbReference>
<feature type="compositionally biased region" description="Acidic residues" evidence="1">
    <location>
        <begin position="105"/>
        <end position="115"/>
    </location>
</feature>
<evidence type="ECO:0000313" key="4">
    <source>
        <dbReference type="Proteomes" id="UP001303760"/>
    </source>
</evidence>
<dbReference type="PANTHER" id="PTHR35391">
    <property type="entry name" value="C2H2-TYPE DOMAIN-CONTAINING PROTEIN-RELATED"/>
    <property type="match status" value="1"/>
</dbReference>
<gene>
    <name evidence="3" type="ORF">C8A03DRAFT_17048</name>
</gene>
<sequence length="489" mass="55195">MTGSLTRVDLPPFKNEMTRFKMWVGNLGAHQGGRTSLDYRLREAPHLREQVLYLLRDASESLEDTLATIRQLASVRSPQARSEDITEKEQTEAAEKDMDGRSEDSLTESDVDEPSPEMRISRLYADIREITDCLLRLSVAIANPAPHERFRKFGAEDISYREPHDIAYVRDKFPRMNPEMATMLGKAITRRRQFFRYRQAHHEKLAAGLEESSVLEPTAEEERGAPTERFSETIASTLPEHIKAMTDPDLRNDVIDEDNRSDTAASVTSYATSAGFVAGEADIAPPLRVPGDPLRPGAMFGKFECPYCHRIISASTRAAWKHVPTRHVFGDLRPYTCVFQDCIDSSADFDRRGRWRAHISQHNWKSWSCPFQCDSTRYASALHLRAHLIHRHIPNAPADQLEAVVAVGEGQAGDDSNVQCPMCKHPLIGLRQYTRHVGRRLEQLALFALPDLEEEQDIQESATDDDEPDWESETESAASEANPDGKKVS</sequence>
<dbReference type="PANTHER" id="PTHR35391:SF7">
    <property type="entry name" value="C2H2-TYPE DOMAIN-CONTAINING PROTEIN"/>
    <property type="match status" value="1"/>
</dbReference>
<feature type="domain" description="C2H2-type" evidence="2">
    <location>
        <begin position="303"/>
        <end position="327"/>
    </location>
</feature>
<protein>
    <recommendedName>
        <fullName evidence="2">C2H2-type domain-containing protein</fullName>
    </recommendedName>
</protein>
<feature type="region of interest" description="Disordered" evidence="1">
    <location>
        <begin position="208"/>
        <end position="228"/>
    </location>
</feature>
<dbReference type="SMART" id="SM00355">
    <property type="entry name" value="ZnF_C2H2"/>
    <property type="match status" value="3"/>
</dbReference>
<dbReference type="Pfam" id="PF26082">
    <property type="entry name" value="zf-C2H2_AcuF"/>
    <property type="match status" value="1"/>
</dbReference>
<feature type="region of interest" description="Disordered" evidence="1">
    <location>
        <begin position="75"/>
        <end position="117"/>
    </location>
</feature>
<evidence type="ECO:0000313" key="3">
    <source>
        <dbReference type="EMBL" id="KAK4236283.1"/>
    </source>
</evidence>
<evidence type="ECO:0000256" key="1">
    <source>
        <dbReference type="SAM" id="MobiDB-lite"/>
    </source>
</evidence>
<feature type="compositionally biased region" description="Basic and acidic residues" evidence="1">
    <location>
        <begin position="81"/>
        <end position="104"/>
    </location>
</feature>
<accession>A0AAN7HAF1</accession>
<feature type="domain" description="C2H2-type" evidence="2">
    <location>
        <begin position="335"/>
        <end position="362"/>
    </location>
</feature>
<reference evidence="3" key="1">
    <citation type="journal article" date="2023" name="Mol. Phylogenet. Evol.">
        <title>Genome-scale phylogeny and comparative genomics of the fungal order Sordariales.</title>
        <authorList>
            <person name="Hensen N."/>
            <person name="Bonometti L."/>
            <person name="Westerberg I."/>
            <person name="Brannstrom I.O."/>
            <person name="Guillou S."/>
            <person name="Cros-Aarteil S."/>
            <person name="Calhoun S."/>
            <person name="Haridas S."/>
            <person name="Kuo A."/>
            <person name="Mondo S."/>
            <person name="Pangilinan J."/>
            <person name="Riley R."/>
            <person name="LaButti K."/>
            <person name="Andreopoulos B."/>
            <person name="Lipzen A."/>
            <person name="Chen C."/>
            <person name="Yan M."/>
            <person name="Daum C."/>
            <person name="Ng V."/>
            <person name="Clum A."/>
            <person name="Steindorff A."/>
            <person name="Ohm R.A."/>
            <person name="Martin F."/>
            <person name="Silar P."/>
            <person name="Natvig D.O."/>
            <person name="Lalanne C."/>
            <person name="Gautier V."/>
            <person name="Ament-Velasquez S.L."/>
            <person name="Kruys A."/>
            <person name="Hutchinson M.I."/>
            <person name="Powell A.J."/>
            <person name="Barry K."/>
            <person name="Miller A.N."/>
            <person name="Grigoriev I.V."/>
            <person name="Debuchy R."/>
            <person name="Gladieux P."/>
            <person name="Hiltunen Thoren M."/>
            <person name="Johannesson H."/>
        </authorList>
    </citation>
    <scope>NUCLEOTIDE SEQUENCE</scope>
    <source>
        <strain evidence="3">CBS 532.94</strain>
    </source>
</reference>
<dbReference type="AlphaFoldDB" id="A0AAN7HAF1"/>
<evidence type="ECO:0000259" key="2">
    <source>
        <dbReference type="SMART" id="SM00355"/>
    </source>
</evidence>
<reference evidence="3" key="2">
    <citation type="submission" date="2023-05" db="EMBL/GenBank/DDBJ databases">
        <authorList>
            <consortium name="Lawrence Berkeley National Laboratory"/>
            <person name="Steindorff A."/>
            <person name="Hensen N."/>
            <person name="Bonometti L."/>
            <person name="Westerberg I."/>
            <person name="Brannstrom I.O."/>
            <person name="Guillou S."/>
            <person name="Cros-Aarteil S."/>
            <person name="Calhoun S."/>
            <person name="Haridas S."/>
            <person name="Kuo A."/>
            <person name="Mondo S."/>
            <person name="Pangilinan J."/>
            <person name="Riley R."/>
            <person name="Labutti K."/>
            <person name="Andreopoulos B."/>
            <person name="Lipzen A."/>
            <person name="Chen C."/>
            <person name="Yanf M."/>
            <person name="Daum C."/>
            <person name="Ng V."/>
            <person name="Clum A."/>
            <person name="Ohm R."/>
            <person name="Martin F."/>
            <person name="Silar P."/>
            <person name="Natvig D."/>
            <person name="Lalanne C."/>
            <person name="Gautier V."/>
            <person name="Ament-Velasquez S.L."/>
            <person name="Kruys A."/>
            <person name="Hutchinson M.I."/>
            <person name="Powell A.J."/>
            <person name="Barry K."/>
            <person name="Miller A.N."/>
            <person name="Grigoriev I.V."/>
            <person name="Debuchy R."/>
            <person name="Gladieux P."/>
            <person name="Thoren M.H."/>
            <person name="Johannesson H."/>
        </authorList>
    </citation>
    <scope>NUCLEOTIDE SEQUENCE</scope>
    <source>
        <strain evidence="3">CBS 532.94</strain>
    </source>
</reference>
<keyword evidence="4" id="KW-1185">Reference proteome</keyword>
<comment type="caution">
    <text evidence="3">The sequence shown here is derived from an EMBL/GenBank/DDBJ whole genome shotgun (WGS) entry which is preliminary data.</text>
</comment>
<dbReference type="InterPro" id="IPR013087">
    <property type="entry name" value="Znf_C2H2_type"/>
</dbReference>
<dbReference type="Proteomes" id="UP001303760">
    <property type="component" value="Unassembled WGS sequence"/>
</dbReference>
<feature type="domain" description="C2H2-type" evidence="2">
    <location>
        <begin position="367"/>
        <end position="392"/>
    </location>
</feature>
<organism evidence="3 4">
    <name type="scientific">Achaetomium macrosporum</name>
    <dbReference type="NCBI Taxonomy" id="79813"/>
    <lineage>
        <taxon>Eukaryota</taxon>
        <taxon>Fungi</taxon>
        <taxon>Dikarya</taxon>
        <taxon>Ascomycota</taxon>
        <taxon>Pezizomycotina</taxon>
        <taxon>Sordariomycetes</taxon>
        <taxon>Sordariomycetidae</taxon>
        <taxon>Sordariales</taxon>
        <taxon>Chaetomiaceae</taxon>
        <taxon>Achaetomium</taxon>
    </lineage>
</organism>